<dbReference type="AlphaFoldDB" id="A0A0E9XXC7"/>
<reference evidence="1" key="2">
    <citation type="journal article" date="2015" name="Fish Shellfish Immunol.">
        <title>Early steps in the European eel (Anguilla anguilla)-Vibrio vulnificus interaction in the gills: Role of the RtxA13 toxin.</title>
        <authorList>
            <person name="Callol A."/>
            <person name="Pajuelo D."/>
            <person name="Ebbesson L."/>
            <person name="Teles M."/>
            <person name="MacKenzie S."/>
            <person name="Amaro C."/>
        </authorList>
    </citation>
    <scope>NUCLEOTIDE SEQUENCE</scope>
</reference>
<protein>
    <submittedName>
        <fullName evidence="1">Uncharacterized protein</fullName>
    </submittedName>
</protein>
<evidence type="ECO:0000313" key="1">
    <source>
        <dbReference type="EMBL" id="JAI06511.1"/>
    </source>
</evidence>
<sequence length="28" mass="3412">MHHRWKAHAWLLTNEPNHLFNVSLVRTC</sequence>
<name>A0A0E9XXC7_ANGAN</name>
<dbReference type="EMBL" id="GBXM01002067">
    <property type="protein sequence ID" value="JAI06511.1"/>
    <property type="molecule type" value="Transcribed_RNA"/>
</dbReference>
<organism evidence="1">
    <name type="scientific">Anguilla anguilla</name>
    <name type="common">European freshwater eel</name>
    <name type="synonym">Muraena anguilla</name>
    <dbReference type="NCBI Taxonomy" id="7936"/>
    <lineage>
        <taxon>Eukaryota</taxon>
        <taxon>Metazoa</taxon>
        <taxon>Chordata</taxon>
        <taxon>Craniata</taxon>
        <taxon>Vertebrata</taxon>
        <taxon>Euteleostomi</taxon>
        <taxon>Actinopterygii</taxon>
        <taxon>Neopterygii</taxon>
        <taxon>Teleostei</taxon>
        <taxon>Anguilliformes</taxon>
        <taxon>Anguillidae</taxon>
        <taxon>Anguilla</taxon>
    </lineage>
</organism>
<proteinExistence type="predicted"/>
<accession>A0A0E9XXC7</accession>
<reference evidence="1" key="1">
    <citation type="submission" date="2014-11" db="EMBL/GenBank/DDBJ databases">
        <authorList>
            <person name="Amaro Gonzalez C."/>
        </authorList>
    </citation>
    <scope>NUCLEOTIDE SEQUENCE</scope>
</reference>